<dbReference type="Gene3D" id="3.90.1640.10">
    <property type="entry name" value="inorganic pyrophosphatase (n-terminal core)"/>
    <property type="match status" value="1"/>
</dbReference>
<organism evidence="1 2">
    <name type="scientific">candidate division WWE3 bacterium CG_4_9_14_0_2_um_filter_35_11</name>
    <dbReference type="NCBI Taxonomy" id="1975077"/>
    <lineage>
        <taxon>Bacteria</taxon>
        <taxon>Katanobacteria</taxon>
    </lineage>
</organism>
<dbReference type="Proteomes" id="UP000229756">
    <property type="component" value="Unassembled WGS sequence"/>
</dbReference>
<dbReference type="EMBL" id="PFSJ01000025">
    <property type="protein sequence ID" value="PJC23470.1"/>
    <property type="molecule type" value="Genomic_DNA"/>
</dbReference>
<reference evidence="2" key="1">
    <citation type="submission" date="2017-09" db="EMBL/GenBank/DDBJ databases">
        <title>Depth-based differentiation of microbial function through sediment-hosted aquifers and enrichment of novel symbionts in the deep terrestrial subsurface.</title>
        <authorList>
            <person name="Probst A.J."/>
            <person name="Ladd B."/>
            <person name="Jarett J.K."/>
            <person name="Geller-Mcgrath D.E."/>
            <person name="Sieber C.M.K."/>
            <person name="Emerson J.B."/>
            <person name="Anantharaman K."/>
            <person name="Thomas B.C."/>
            <person name="Malmstrom R."/>
            <person name="Stieglmeier M."/>
            <person name="Klingl A."/>
            <person name="Woyke T."/>
            <person name="Ryan C.M."/>
            <person name="Banfield J.F."/>
        </authorList>
    </citation>
    <scope>NUCLEOTIDE SEQUENCE [LARGE SCALE GENOMIC DNA]</scope>
</reference>
<evidence type="ECO:0000313" key="1">
    <source>
        <dbReference type="EMBL" id="PJC23470.1"/>
    </source>
</evidence>
<dbReference type="AlphaFoldDB" id="A0A2M8EL87"/>
<sequence>MSKKDSRITNLIEKSHSIAVICGLSGESTVPVGIAIASYIEDVYGRKSDIYYSGDFSIVNSELFSQADIKSKFMQKSLKISIDFSNTDIKTVDYYKDGDSKLVLEVSPIVDKFENDRVSFDVVGAHYDLIIAIGLSELSDLGDFYSKNEVVFEKAEIINIDNSPKNKNYGSLNIVDFSASSISLLIFSKFLEWGYIPSKKASKSLLVGLSN</sequence>
<comment type="caution">
    <text evidence="1">The sequence shown here is derived from an EMBL/GenBank/DDBJ whole genome shotgun (WGS) entry which is preliminary data.</text>
</comment>
<protein>
    <submittedName>
        <fullName evidence="1">Uncharacterized protein</fullName>
    </submittedName>
</protein>
<gene>
    <name evidence="1" type="ORF">CO058_03490</name>
</gene>
<name>A0A2M8EL87_UNCKA</name>
<proteinExistence type="predicted"/>
<accession>A0A2M8EL87</accession>
<evidence type="ECO:0000313" key="2">
    <source>
        <dbReference type="Proteomes" id="UP000229756"/>
    </source>
</evidence>